<reference evidence="4 5" key="1">
    <citation type="journal article" date="2019" name="Sci. Rep.">
        <title>A high-quality genome of Eragrostis curvula grass provides insights into Poaceae evolution and supports new strategies to enhance forage quality.</title>
        <authorList>
            <person name="Carballo J."/>
            <person name="Santos B.A.C.M."/>
            <person name="Zappacosta D."/>
            <person name="Garbus I."/>
            <person name="Selva J.P."/>
            <person name="Gallo C.A."/>
            <person name="Diaz A."/>
            <person name="Albertini E."/>
            <person name="Caccamo M."/>
            <person name="Echenique V."/>
        </authorList>
    </citation>
    <scope>NUCLEOTIDE SEQUENCE [LARGE SCALE GENOMIC DNA]</scope>
    <source>
        <strain evidence="5">cv. Victoria</strain>
        <tissue evidence="4">Leaf</tissue>
    </source>
</reference>
<dbReference type="GO" id="GO:0016491">
    <property type="term" value="F:oxidoreductase activity"/>
    <property type="evidence" value="ECO:0007669"/>
    <property type="project" value="TreeGrafter"/>
</dbReference>
<dbReference type="InterPro" id="IPR034288">
    <property type="entry name" value="CuRO_1_LCC"/>
</dbReference>
<dbReference type="Gene3D" id="2.60.40.420">
    <property type="entry name" value="Cupredoxins - blue copper proteins"/>
    <property type="match status" value="1"/>
</dbReference>
<accession>A0A5J9VAP4</accession>
<evidence type="ECO:0000313" key="4">
    <source>
        <dbReference type="EMBL" id="TVU33123.1"/>
    </source>
</evidence>
<dbReference type="Proteomes" id="UP000324897">
    <property type="component" value="Chromosome 1"/>
</dbReference>
<dbReference type="OrthoDB" id="2121828at2759"/>
<dbReference type="InterPro" id="IPR008972">
    <property type="entry name" value="Cupredoxin"/>
</dbReference>
<dbReference type="Pfam" id="PF07732">
    <property type="entry name" value="Cu-oxidase_3"/>
    <property type="match status" value="1"/>
</dbReference>
<feature type="signal peptide" evidence="2">
    <location>
        <begin position="1"/>
        <end position="29"/>
    </location>
</feature>
<keyword evidence="5" id="KW-1185">Reference proteome</keyword>
<feature type="chain" id="PRO_5023901215" description="Plastocyanin-like domain-containing protein" evidence="2">
    <location>
        <begin position="30"/>
        <end position="171"/>
    </location>
</feature>
<comment type="caution">
    <text evidence="4">The sequence shown here is derived from an EMBL/GenBank/DDBJ whole genome shotgun (WGS) entry which is preliminary data.</text>
</comment>
<dbReference type="AlphaFoldDB" id="A0A5J9VAP4"/>
<evidence type="ECO:0000256" key="2">
    <source>
        <dbReference type="SAM" id="SignalP"/>
    </source>
</evidence>
<protein>
    <recommendedName>
        <fullName evidence="3">Plastocyanin-like domain-containing protein</fullName>
    </recommendedName>
</protein>
<dbReference type="InterPro" id="IPR045087">
    <property type="entry name" value="Cu-oxidase_fam"/>
</dbReference>
<evidence type="ECO:0000256" key="1">
    <source>
        <dbReference type="ARBA" id="ARBA00010609"/>
    </source>
</evidence>
<dbReference type="InterPro" id="IPR011707">
    <property type="entry name" value="Cu-oxidase-like_N"/>
</dbReference>
<dbReference type="Gramene" id="TVU33123">
    <property type="protein sequence ID" value="TVU33123"/>
    <property type="gene ID" value="EJB05_24908"/>
</dbReference>
<feature type="domain" description="Plastocyanin-like" evidence="3">
    <location>
        <begin position="39"/>
        <end position="152"/>
    </location>
</feature>
<keyword evidence="2" id="KW-0732">Signal</keyword>
<proteinExistence type="inferred from homology"/>
<gene>
    <name evidence="4" type="ORF">EJB05_24908</name>
</gene>
<comment type="similarity">
    <text evidence="1">Belongs to the multicopper oxidase family.</text>
</comment>
<dbReference type="GO" id="GO:0005507">
    <property type="term" value="F:copper ion binding"/>
    <property type="evidence" value="ECO:0007669"/>
    <property type="project" value="InterPro"/>
</dbReference>
<dbReference type="CDD" id="cd13849">
    <property type="entry name" value="CuRO_1_LCC_plant"/>
    <property type="match status" value="1"/>
</dbReference>
<evidence type="ECO:0000313" key="5">
    <source>
        <dbReference type="Proteomes" id="UP000324897"/>
    </source>
</evidence>
<sequence length="171" mass="18856">MKKGWSLPAVAGTVLLLLSATTELPSSSASSVEHTFVVSQINLTHLCKDMLVTVVNGQLPGPTIEVTDGETVVVHVFNESPYNVTIHWHGVKQRLNCWADGVPMITQCPILPNHNFTYRFNVIDQEGTLWCHAHVPGLRATLHGAFIIRPRHEAGSFPFPKPYGVRRSPSL</sequence>
<dbReference type="SUPFAM" id="SSF49503">
    <property type="entry name" value="Cupredoxins"/>
    <property type="match status" value="1"/>
</dbReference>
<evidence type="ECO:0000259" key="3">
    <source>
        <dbReference type="Pfam" id="PF07732"/>
    </source>
</evidence>
<dbReference type="PANTHER" id="PTHR11709:SF356">
    <property type="entry name" value="LACCASE"/>
    <property type="match status" value="1"/>
</dbReference>
<organism evidence="4 5">
    <name type="scientific">Eragrostis curvula</name>
    <name type="common">weeping love grass</name>
    <dbReference type="NCBI Taxonomy" id="38414"/>
    <lineage>
        <taxon>Eukaryota</taxon>
        <taxon>Viridiplantae</taxon>
        <taxon>Streptophyta</taxon>
        <taxon>Embryophyta</taxon>
        <taxon>Tracheophyta</taxon>
        <taxon>Spermatophyta</taxon>
        <taxon>Magnoliopsida</taxon>
        <taxon>Liliopsida</taxon>
        <taxon>Poales</taxon>
        <taxon>Poaceae</taxon>
        <taxon>PACMAD clade</taxon>
        <taxon>Chloridoideae</taxon>
        <taxon>Eragrostideae</taxon>
        <taxon>Eragrostidinae</taxon>
        <taxon>Eragrostis</taxon>
    </lineage>
</organism>
<name>A0A5J9VAP4_9POAL</name>
<dbReference type="PANTHER" id="PTHR11709">
    <property type="entry name" value="MULTI-COPPER OXIDASE"/>
    <property type="match status" value="1"/>
</dbReference>
<dbReference type="EMBL" id="RWGY01000011">
    <property type="protein sequence ID" value="TVU33123.1"/>
    <property type="molecule type" value="Genomic_DNA"/>
</dbReference>